<proteinExistence type="inferred from homology"/>
<feature type="transmembrane region" description="Helical" evidence="9">
    <location>
        <begin position="183"/>
        <end position="204"/>
    </location>
</feature>
<dbReference type="PANTHER" id="PTHR30614:SF20">
    <property type="entry name" value="GLUTAMINE TRANSPORT SYSTEM PERMEASE PROTEIN GLNP"/>
    <property type="match status" value="1"/>
</dbReference>
<keyword evidence="4" id="KW-1003">Cell membrane</keyword>
<dbReference type="CDD" id="cd06261">
    <property type="entry name" value="TM_PBP2"/>
    <property type="match status" value="1"/>
</dbReference>
<evidence type="ECO:0000313" key="11">
    <source>
        <dbReference type="EMBL" id="KXB57109.1"/>
    </source>
</evidence>
<evidence type="ECO:0000256" key="1">
    <source>
        <dbReference type="ARBA" id="ARBA00004651"/>
    </source>
</evidence>
<accession>A0ABR5TL79</accession>
<dbReference type="Pfam" id="PF00528">
    <property type="entry name" value="BPD_transp_1"/>
    <property type="match status" value="1"/>
</dbReference>
<sequence length="213" mass="23338">MFNFLSEYNGMFIDATKVTLSVSLIALLIGLIFGIILCVCKIGTIKIFKWLATIYVEIIRNTPILVQIMIIYFALPEIGILLSPFVAAVVALSINSAAYVSEIFRAGVNAIDKGQMEAGRSLGLSYGQTMKLIVLPQAFKNCLPALGNEFISLVKESSIVYFVGVADIMFAANAIKNATYETFGPYLVAAAIYFIITTVLSQIIKTLERKLEK</sequence>
<evidence type="ECO:0000256" key="4">
    <source>
        <dbReference type="ARBA" id="ARBA00022475"/>
    </source>
</evidence>
<name>A0ABR5TL79_9BACL</name>
<dbReference type="RefSeq" id="WP_066130650.1">
    <property type="nucleotide sequence ID" value="NZ_KQ959899.1"/>
</dbReference>
<feature type="transmembrane region" description="Helical" evidence="9">
    <location>
        <begin position="52"/>
        <end position="75"/>
    </location>
</feature>
<evidence type="ECO:0000256" key="8">
    <source>
        <dbReference type="ARBA" id="ARBA00023136"/>
    </source>
</evidence>
<keyword evidence="5 9" id="KW-0812">Transmembrane</keyword>
<keyword evidence="7 9" id="KW-1133">Transmembrane helix</keyword>
<dbReference type="InterPro" id="IPR010065">
    <property type="entry name" value="AA_ABC_transptr_permease_3TM"/>
</dbReference>
<gene>
    <name evidence="11" type="ORF">HMPREF1871_01020</name>
</gene>
<comment type="caution">
    <text evidence="11">The sequence shown here is derived from an EMBL/GenBank/DDBJ whole genome shotgun (WGS) entry which is preliminary data.</text>
</comment>
<keyword evidence="6" id="KW-0029">Amino-acid transport</keyword>
<dbReference type="EMBL" id="LSDB01000052">
    <property type="protein sequence ID" value="KXB57109.1"/>
    <property type="molecule type" value="Genomic_DNA"/>
</dbReference>
<dbReference type="InterPro" id="IPR043429">
    <property type="entry name" value="ArtM/GltK/GlnP/TcyL/YhdX-like"/>
</dbReference>
<dbReference type="InterPro" id="IPR000515">
    <property type="entry name" value="MetI-like"/>
</dbReference>
<keyword evidence="3 9" id="KW-0813">Transport</keyword>
<evidence type="ECO:0000256" key="5">
    <source>
        <dbReference type="ARBA" id="ARBA00022692"/>
    </source>
</evidence>
<organism evidence="11 12">
    <name type="scientific">Gemelliphila asaccharolytica</name>
    <dbReference type="NCBI Taxonomy" id="502393"/>
    <lineage>
        <taxon>Bacteria</taxon>
        <taxon>Bacillati</taxon>
        <taxon>Bacillota</taxon>
        <taxon>Bacilli</taxon>
        <taxon>Bacillales</taxon>
        <taxon>Gemellaceae</taxon>
        <taxon>Gemelliphila</taxon>
    </lineage>
</organism>
<comment type="subcellular location">
    <subcellularLocation>
        <location evidence="1 9">Cell membrane</location>
        <topology evidence="1 9">Multi-pass membrane protein</topology>
    </subcellularLocation>
</comment>
<evidence type="ECO:0000256" key="9">
    <source>
        <dbReference type="RuleBase" id="RU363032"/>
    </source>
</evidence>
<evidence type="ECO:0000256" key="2">
    <source>
        <dbReference type="ARBA" id="ARBA00010072"/>
    </source>
</evidence>
<protein>
    <submittedName>
        <fullName evidence="11">Arginine ABC transporter, permease protein ArtQ</fullName>
    </submittedName>
</protein>
<evidence type="ECO:0000256" key="6">
    <source>
        <dbReference type="ARBA" id="ARBA00022970"/>
    </source>
</evidence>
<dbReference type="NCBIfam" id="TIGR01726">
    <property type="entry name" value="HEQRo_perm_3TM"/>
    <property type="match status" value="1"/>
</dbReference>
<dbReference type="PROSITE" id="PS50928">
    <property type="entry name" value="ABC_TM1"/>
    <property type="match status" value="1"/>
</dbReference>
<dbReference type="InterPro" id="IPR035906">
    <property type="entry name" value="MetI-like_sf"/>
</dbReference>
<feature type="transmembrane region" description="Helical" evidence="9">
    <location>
        <begin position="81"/>
        <end position="100"/>
    </location>
</feature>
<comment type="similarity">
    <text evidence="2">Belongs to the binding-protein-dependent transport system permease family. HisMQ subfamily.</text>
</comment>
<dbReference type="Gene3D" id="1.10.3720.10">
    <property type="entry name" value="MetI-like"/>
    <property type="match status" value="1"/>
</dbReference>
<feature type="transmembrane region" description="Helical" evidence="9">
    <location>
        <begin position="20"/>
        <end position="40"/>
    </location>
</feature>
<keyword evidence="8 9" id="KW-0472">Membrane</keyword>
<reference evidence="11 12" key="1">
    <citation type="submission" date="2016-01" db="EMBL/GenBank/DDBJ databases">
        <authorList>
            <person name="Mitreva M."/>
            <person name="Pepin K.H."/>
            <person name="Mihindukulasuriya K.A."/>
            <person name="Fulton R."/>
            <person name="Fronick C."/>
            <person name="O'Laughlin M."/>
            <person name="Miner T."/>
            <person name="Herter B."/>
            <person name="Rosa B.A."/>
            <person name="Cordes M."/>
            <person name="Tomlinson C."/>
            <person name="Wollam A."/>
            <person name="Palsikar V.B."/>
            <person name="Mardis E.R."/>
            <person name="Wilson R.K."/>
        </authorList>
    </citation>
    <scope>NUCLEOTIDE SEQUENCE [LARGE SCALE GENOMIC DNA]</scope>
    <source>
        <strain evidence="11 12">KA00071</strain>
    </source>
</reference>
<dbReference type="SUPFAM" id="SSF161098">
    <property type="entry name" value="MetI-like"/>
    <property type="match status" value="1"/>
</dbReference>
<evidence type="ECO:0000256" key="7">
    <source>
        <dbReference type="ARBA" id="ARBA00022989"/>
    </source>
</evidence>
<dbReference type="Proteomes" id="UP000070467">
    <property type="component" value="Unassembled WGS sequence"/>
</dbReference>
<evidence type="ECO:0000256" key="3">
    <source>
        <dbReference type="ARBA" id="ARBA00022448"/>
    </source>
</evidence>
<evidence type="ECO:0000313" key="12">
    <source>
        <dbReference type="Proteomes" id="UP000070467"/>
    </source>
</evidence>
<feature type="domain" description="ABC transmembrane type-1" evidence="10">
    <location>
        <begin position="12"/>
        <end position="204"/>
    </location>
</feature>
<feature type="transmembrane region" description="Helical" evidence="9">
    <location>
        <begin position="159"/>
        <end position="177"/>
    </location>
</feature>
<evidence type="ECO:0000259" key="10">
    <source>
        <dbReference type="PROSITE" id="PS50928"/>
    </source>
</evidence>
<keyword evidence="12" id="KW-1185">Reference proteome</keyword>
<dbReference type="PANTHER" id="PTHR30614">
    <property type="entry name" value="MEMBRANE COMPONENT OF AMINO ACID ABC TRANSPORTER"/>
    <property type="match status" value="1"/>
</dbReference>